<proteinExistence type="predicted"/>
<organism evidence="1 2">
    <name type="scientific">Erythroxylum novogranatense</name>
    <dbReference type="NCBI Taxonomy" id="1862640"/>
    <lineage>
        <taxon>Eukaryota</taxon>
        <taxon>Viridiplantae</taxon>
        <taxon>Streptophyta</taxon>
        <taxon>Embryophyta</taxon>
        <taxon>Tracheophyta</taxon>
        <taxon>Spermatophyta</taxon>
        <taxon>Magnoliopsida</taxon>
        <taxon>eudicotyledons</taxon>
        <taxon>Gunneridae</taxon>
        <taxon>Pentapetalae</taxon>
        <taxon>rosids</taxon>
        <taxon>fabids</taxon>
        <taxon>Malpighiales</taxon>
        <taxon>Erythroxylaceae</taxon>
        <taxon>Erythroxylum</taxon>
    </lineage>
</organism>
<dbReference type="AlphaFoldDB" id="A0AAV8T1G0"/>
<sequence length="59" mass="6632">MWRRPWKEDAAMPLGDIGVSVHNYWPMLKLRRQQPTTKKQVCVNVEKVTAVAPDGAAVG</sequence>
<keyword evidence="2" id="KW-1185">Reference proteome</keyword>
<protein>
    <submittedName>
        <fullName evidence="1">Uncharacterized protein</fullName>
    </submittedName>
</protein>
<reference evidence="1 2" key="1">
    <citation type="submission" date="2021-09" db="EMBL/GenBank/DDBJ databases">
        <title>Genomic insights and catalytic innovation underlie evolution of tropane alkaloids biosynthesis.</title>
        <authorList>
            <person name="Wang Y.-J."/>
            <person name="Tian T."/>
            <person name="Huang J.-P."/>
            <person name="Huang S.-X."/>
        </authorList>
    </citation>
    <scope>NUCLEOTIDE SEQUENCE [LARGE SCALE GENOMIC DNA]</scope>
    <source>
        <strain evidence="1">KIB-2018</strain>
        <tissue evidence="1">Leaf</tissue>
    </source>
</reference>
<dbReference type="Proteomes" id="UP001159364">
    <property type="component" value="Linkage Group LG07"/>
</dbReference>
<accession>A0AAV8T1G0</accession>
<dbReference type="EMBL" id="JAIWQS010000007">
    <property type="protein sequence ID" value="KAJ8759944.1"/>
    <property type="molecule type" value="Genomic_DNA"/>
</dbReference>
<gene>
    <name evidence="1" type="ORF">K2173_010800</name>
</gene>
<evidence type="ECO:0000313" key="2">
    <source>
        <dbReference type="Proteomes" id="UP001159364"/>
    </source>
</evidence>
<evidence type="ECO:0000313" key="1">
    <source>
        <dbReference type="EMBL" id="KAJ8759944.1"/>
    </source>
</evidence>
<comment type="caution">
    <text evidence="1">The sequence shown here is derived from an EMBL/GenBank/DDBJ whole genome shotgun (WGS) entry which is preliminary data.</text>
</comment>
<name>A0AAV8T1G0_9ROSI</name>